<dbReference type="EMBL" id="KP082914">
    <property type="protein sequence ID" value="AKW47206.1"/>
    <property type="molecule type" value="mRNA"/>
</dbReference>
<reference evidence="2" key="1">
    <citation type="submission" date="2014-10" db="EMBL/GenBank/DDBJ databases">
        <title>Identification and comparison of genes expressed in the antennae of Chrysopa pallens and Chrysoperla sinica.</title>
        <authorList>
            <person name="Li Z."/>
        </authorList>
    </citation>
    <scope>NUCLEOTIDE SEQUENCE</scope>
</reference>
<name>A0A0R8PDJ4_CHRNP</name>
<sequence>MKYFTVAVFVFVVAVIAVSFADDAKYTSKYDNIDLDNILKNDRLLKNYIACVDGSGKCTPDGEELKKHAKEAMDNCCEKCTDKQKETIKKVYKYLVENKADLLKDLREKFDPKGEYEEKCKGKFNIAEA</sequence>
<protein>
    <submittedName>
        <fullName evidence="2">Chemosensory protein 3</fullName>
    </submittedName>
</protein>
<dbReference type="AlphaFoldDB" id="A0A0R8PDJ4"/>
<organism evidence="2">
    <name type="scientific">Chrysoperla nipponensis</name>
    <name type="common">Green lacewing</name>
    <dbReference type="NCBI Taxonomy" id="413239"/>
    <lineage>
        <taxon>Eukaryota</taxon>
        <taxon>Metazoa</taxon>
        <taxon>Ecdysozoa</taxon>
        <taxon>Arthropoda</taxon>
        <taxon>Hexapoda</taxon>
        <taxon>Insecta</taxon>
        <taxon>Pterygota</taxon>
        <taxon>Neoptera</taxon>
        <taxon>Endopterygota</taxon>
        <taxon>Neuroptera</taxon>
        <taxon>Hemerobiiformia</taxon>
        <taxon>Chrysopidae</taxon>
        <taxon>Chrysopinae</taxon>
        <taxon>Chrysoperla</taxon>
    </lineage>
</organism>
<dbReference type="InterPro" id="IPR005055">
    <property type="entry name" value="A10/PebIII"/>
</dbReference>
<dbReference type="PANTHER" id="PTHR11257">
    <property type="entry name" value="CHEMOSENSORY PROTEIN-RELATED"/>
    <property type="match status" value="1"/>
</dbReference>
<evidence type="ECO:0000256" key="1">
    <source>
        <dbReference type="SAM" id="SignalP"/>
    </source>
</evidence>
<proteinExistence type="evidence at transcript level"/>
<dbReference type="Pfam" id="PF03392">
    <property type="entry name" value="OS-D"/>
    <property type="match status" value="1"/>
</dbReference>
<evidence type="ECO:0000313" key="2">
    <source>
        <dbReference type="EMBL" id="AKW47206.1"/>
    </source>
</evidence>
<accession>A0A0R8PDJ4</accession>
<dbReference type="InterPro" id="IPR036682">
    <property type="entry name" value="OS_D_A10/PebIII_sf"/>
</dbReference>
<feature type="signal peptide" evidence="1">
    <location>
        <begin position="1"/>
        <end position="21"/>
    </location>
</feature>
<feature type="chain" id="PRO_5006587770" evidence="1">
    <location>
        <begin position="22"/>
        <end position="129"/>
    </location>
</feature>
<dbReference type="Gene3D" id="1.10.2080.10">
    <property type="entry name" value="Insect odorant-binding protein A10/Ejaculatory bulb-specific protein 3"/>
    <property type="match status" value="1"/>
</dbReference>
<dbReference type="SUPFAM" id="SSF100910">
    <property type="entry name" value="Chemosensory protein Csp2"/>
    <property type="match status" value="1"/>
</dbReference>
<dbReference type="PANTHER" id="PTHR11257:SF12">
    <property type="entry name" value="EJACULATORY BULB-SPECIFIC PROTEIN 3-RELATED"/>
    <property type="match status" value="1"/>
</dbReference>
<keyword evidence="1" id="KW-0732">Signal</keyword>